<dbReference type="InterPro" id="IPR039425">
    <property type="entry name" value="RNA_pol_sigma-70-like"/>
</dbReference>
<dbReference type="Pfam" id="PF08281">
    <property type="entry name" value="Sigma70_r4_2"/>
    <property type="match status" value="1"/>
</dbReference>
<sequence>MSRSIEPSNTEITDEELMQAVCMGDRTAYQTLVKQHLKSISHYAYRLLGNQKDTEDITQEVFLRLWTNAQKWESKKSKLTTWLHRIAHNLCIDYLRKHGRMQTQDSFDDEADDSTSKEKESIDVKNDEVKLLREAISALPENQRSALSLCHYQGFSNKEAAAIMNISVKALESAIARAKRSLREKLTTSS</sequence>
<dbReference type="InterPro" id="IPR036388">
    <property type="entry name" value="WH-like_DNA-bd_sf"/>
</dbReference>
<dbReference type="PANTHER" id="PTHR43133">
    <property type="entry name" value="RNA POLYMERASE ECF-TYPE SIGMA FACTO"/>
    <property type="match status" value="1"/>
</dbReference>
<keyword evidence="3" id="KW-0731">Sigma factor</keyword>
<evidence type="ECO:0000256" key="2">
    <source>
        <dbReference type="ARBA" id="ARBA00023015"/>
    </source>
</evidence>
<keyword evidence="5" id="KW-0804">Transcription</keyword>
<dbReference type="GO" id="GO:0016987">
    <property type="term" value="F:sigma factor activity"/>
    <property type="evidence" value="ECO:0007669"/>
    <property type="project" value="UniProtKB-KW"/>
</dbReference>
<gene>
    <name evidence="8" type="ORF">COB20_03310</name>
</gene>
<proteinExistence type="inferred from homology"/>
<keyword evidence="2" id="KW-0805">Transcription regulation</keyword>
<name>A0A2A4XDU8_9GAMM</name>
<feature type="domain" description="RNA polymerase sigma-70 region 2" evidence="6">
    <location>
        <begin position="32"/>
        <end position="100"/>
    </location>
</feature>
<dbReference type="CDD" id="cd06171">
    <property type="entry name" value="Sigma70_r4"/>
    <property type="match status" value="1"/>
</dbReference>
<evidence type="ECO:0000313" key="9">
    <source>
        <dbReference type="Proteomes" id="UP000218767"/>
    </source>
</evidence>
<protein>
    <submittedName>
        <fullName evidence="8">RNA polymerase</fullName>
    </submittedName>
</protein>
<dbReference type="InterPro" id="IPR014284">
    <property type="entry name" value="RNA_pol_sigma-70_dom"/>
</dbReference>
<dbReference type="NCBIfam" id="TIGR02937">
    <property type="entry name" value="sigma70-ECF"/>
    <property type="match status" value="1"/>
</dbReference>
<feature type="domain" description="RNA polymerase sigma factor 70 region 4 type 2" evidence="7">
    <location>
        <begin position="131"/>
        <end position="182"/>
    </location>
</feature>
<dbReference type="GO" id="GO:0006352">
    <property type="term" value="P:DNA-templated transcription initiation"/>
    <property type="evidence" value="ECO:0007669"/>
    <property type="project" value="InterPro"/>
</dbReference>
<dbReference type="Pfam" id="PF04542">
    <property type="entry name" value="Sigma70_r2"/>
    <property type="match status" value="1"/>
</dbReference>
<dbReference type="GO" id="GO:0003677">
    <property type="term" value="F:DNA binding"/>
    <property type="evidence" value="ECO:0007669"/>
    <property type="project" value="UniProtKB-KW"/>
</dbReference>
<dbReference type="Gene3D" id="1.10.10.10">
    <property type="entry name" value="Winged helix-like DNA-binding domain superfamily/Winged helix DNA-binding domain"/>
    <property type="match status" value="1"/>
</dbReference>
<dbReference type="InterPro" id="IPR013325">
    <property type="entry name" value="RNA_pol_sigma_r2"/>
</dbReference>
<comment type="similarity">
    <text evidence="1">Belongs to the sigma-70 factor family. ECF subfamily.</text>
</comment>
<dbReference type="SUPFAM" id="SSF88946">
    <property type="entry name" value="Sigma2 domain of RNA polymerase sigma factors"/>
    <property type="match status" value="1"/>
</dbReference>
<evidence type="ECO:0000259" key="6">
    <source>
        <dbReference type="Pfam" id="PF04542"/>
    </source>
</evidence>
<evidence type="ECO:0000313" key="8">
    <source>
        <dbReference type="EMBL" id="PCI80227.1"/>
    </source>
</evidence>
<dbReference type="InterPro" id="IPR013324">
    <property type="entry name" value="RNA_pol_sigma_r3/r4-like"/>
</dbReference>
<evidence type="ECO:0000256" key="5">
    <source>
        <dbReference type="ARBA" id="ARBA00023163"/>
    </source>
</evidence>
<dbReference type="AlphaFoldDB" id="A0A2A4XDU8"/>
<comment type="caution">
    <text evidence="8">The sequence shown here is derived from an EMBL/GenBank/DDBJ whole genome shotgun (WGS) entry which is preliminary data.</text>
</comment>
<evidence type="ECO:0000256" key="4">
    <source>
        <dbReference type="ARBA" id="ARBA00023125"/>
    </source>
</evidence>
<dbReference type="InterPro" id="IPR007627">
    <property type="entry name" value="RNA_pol_sigma70_r2"/>
</dbReference>
<evidence type="ECO:0000256" key="1">
    <source>
        <dbReference type="ARBA" id="ARBA00010641"/>
    </source>
</evidence>
<reference evidence="9" key="1">
    <citation type="submission" date="2017-08" db="EMBL/GenBank/DDBJ databases">
        <title>A dynamic microbial community with high functional redundancy inhabits the cold, oxic subseafloor aquifer.</title>
        <authorList>
            <person name="Tully B.J."/>
            <person name="Wheat C.G."/>
            <person name="Glazer B.T."/>
            <person name="Huber J.A."/>
        </authorList>
    </citation>
    <scope>NUCLEOTIDE SEQUENCE [LARGE SCALE GENOMIC DNA]</scope>
</reference>
<dbReference type="InterPro" id="IPR013249">
    <property type="entry name" value="RNA_pol_sigma70_r4_t2"/>
</dbReference>
<keyword evidence="4" id="KW-0238">DNA-binding</keyword>
<dbReference type="Proteomes" id="UP000218767">
    <property type="component" value="Unassembled WGS sequence"/>
</dbReference>
<dbReference type="SUPFAM" id="SSF88659">
    <property type="entry name" value="Sigma3 and sigma4 domains of RNA polymerase sigma factors"/>
    <property type="match status" value="1"/>
</dbReference>
<accession>A0A2A4XDU8</accession>
<dbReference type="PANTHER" id="PTHR43133:SF8">
    <property type="entry name" value="RNA POLYMERASE SIGMA FACTOR HI_1459-RELATED"/>
    <property type="match status" value="1"/>
</dbReference>
<dbReference type="Gene3D" id="1.10.1740.10">
    <property type="match status" value="1"/>
</dbReference>
<organism evidence="8 9">
    <name type="scientific">SAR86 cluster bacterium</name>
    <dbReference type="NCBI Taxonomy" id="2030880"/>
    <lineage>
        <taxon>Bacteria</taxon>
        <taxon>Pseudomonadati</taxon>
        <taxon>Pseudomonadota</taxon>
        <taxon>Gammaproteobacteria</taxon>
        <taxon>SAR86 cluster</taxon>
    </lineage>
</organism>
<dbReference type="EMBL" id="NVUL01000011">
    <property type="protein sequence ID" value="PCI80227.1"/>
    <property type="molecule type" value="Genomic_DNA"/>
</dbReference>
<evidence type="ECO:0000256" key="3">
    <source>
        <dbReference type="ARBA" id="ARBA00023082"/>
    </source>
</evidence>
<evidence type="ECO:0000259" key="7">
    <source>
        <dbReference type="Pfam" id="PF08281"/>
    </source>
</evidence>